<dbReference type="PROSITE" id="PS00198">
    <property type="entry name" value="4FE4S_FER_1"/>
    <property type="match status" value="1"/>
</dbReference>
<dbReference type="GO" id="GO:0046872">
    <property type="term" value="F:metal ion binding"/>
    <property type="evidence" value="ECO:0007669"/>
    <property type="project" value="UniProtKB-KW"/>
</dbReference>
<keyword evidence="6" id="KW-0408">Iron</keyword>
<keyword evidence="4" id="KW-0677">Repeat</keyword>
<feature type="domain" description="4Fe-4S ferredoxin-type" evidence="9">
    <location>
        <begin position="178"/>
        <end position="209"/>
    </location>
</feature>
<keyword evidence="2" id="KW-0004">4Fe-4S</keyword>
<dbReference type="AlphaFoldDB" id="A0A3D8IEH8"/>
<accession>A0A3D8IEH8</accession>
<comment type="caution">
    <text evidence="10">The sequence shown here is derived from an EMBL/GenBank/DDBJ whole genome shotgun (WGS) entry which is preliminary data.</text>
</comment>
<dbReference type="InterPro" id="IPR006311">
    <property type="entry name" value="TAT_signal"/>
</dbReference>
<keyword evidence="3" id="KW-0479">Metal-binding</keyword>
<dbReference type="PROSITE" id="PS51379">
    <property type="entry name" value="4FE4S_FER_2"/>
    <property type="match status" value="4"/>
</dbReference>
<gene>
    <name evidence="10" type="ORF">CQA43_01955</name>
</gene>
<evidence type="ECO:0000256" key="7">
    <source>
        <dbReference type="ARBA" id="ARBA00023014"/>
    </source>
</evidence>
<dbReference type="EMBL" id="NXLS01000002">
    <property type="protein sequence ID" value="RDU63617.1"/>
    <property type="molecule type" value="Genomic_DNA"/>
</dbReference>
<feature type="region of interest" description="Disordered" evidence="8">
    <location>
        <begin position="235"/>
        <end position="257"/>
    </location>
</feature>
<evidence type="ECO:0000256" key="3">
    <source>
        <dbReference type="ARBA" id="ARBA00022723"/>
    </source>
</evidence>
<dbReference type="NCBIfam" id="TIGR00397">
    <property type="entry name" value="mauM_napG"/>
    <property type="match status" value="1"/>
</dbReference>
<evidence type="ECO:0000256" key="2">
    <source>
        <dbReference type="ARBA" id="ARBA00022485"/>
    </source>
</evidence>
<evidence type="ECO:0000313" key="11">
    <source>
        <dbReference type="Proteomes" id="UP000256650"/>
    </source>
</evidence>
<proteinExistence type="predicted"/>
<evidence type="ECO:0000256" key="8">
    <source>
        <dbReference type="SAM" id="MobiDB-lite"/>
    </source>
</evidence>
<dbReference type="Pfam" id="PF12838">
    <property type="entry name" value="Fer4_7"/>
    <property type="match status" value="2"/>
</dbReference>
<evidence type="ECO:0000313" key="10">
    <source>
        <dbReference type="EMBL" id="RDU63617.1"/>
    </source>
</evidence>
<dbReference type="GeneID" id="82535051"/>
<dbReference type="PROSITE" id="PS51318">
    <property type="entry name" value="TAT"/>
    <property type="match status" value="1"/>
</dbReference>
<dbReference type="SUPFAM" id="SSF54862">
    <property type="entry name" value="4Fe-4S ferredoxins"/>
    <property type="match status" value="1"/>
</dbReference>
<organism evidence="10 11">
    <name type="scientific">Helicobacter ganmani</name>
    <dbReference type="NCBI Taxonomy" id="60246"/>
    <lineage>
        <taxon>Bacteria</taxon>
        <taxon>Pseudomonadati</taxon>
        <taxon>Campylobacterota</taxon>
        <taxon>Epsilonproteobacteria</taxon>
        <taxon>Campylobacterales</taxon>
        <taxon>Helicobacteraceae</taxon>
        <taxon>Helicobacter</taxon>
    </lineage>
</organism>
<keyword evidence="5" id="KW-0249">Electron transport</keyword>
<feature type="compositionally biased region" description="Basic and acidic residues" evidence="8">
    <location>
        <begin position="235"/>
        <end position="245"/>
    </location>
</feature>
<dbReference type="InterPro" id="IPR004494">
    <property type="entry name" value="MauM_NapG"/>
</dbReference>
<keyword evidence="7" id="KW-0411">Iron-sulfur</keyword>
<reference evidence="10 11" key="1">
    <citation type="submission" date="2018-04" db="EMBL/GenBank/DDBJ databases">
        <title>Novel Campyloabacter and Helicobacter Species and Strains.</title>
        <authorList>
            <person name="Mannion A.J."/>
            <person name="Shen Z."/>
            <person name="Fox J.G."/>
        </authorList>
    </citation>
    <scope>NUCLEOTIDE SEQUENCE [LARGE SCALE GENOMIC DNA]</scope>
    <source>
        <strain evidence="10 11">MIT 99-5101</strain>
    </source>
</reference>
<name>A0A3D8IEH8_9HELI</name>
<feature type="domain" description="4Fe-4S ferredoxin-type" evidence="9">
    <location>
        <begin position="131"/>
        <end position="167"/>
    </location>
</feature>
<dbReference type="Proteomes" id="UP000256650">
    <property type="component" value="Unassembled WGS sequence"/>
</dbReference>
<evidence type="ECO:0000256" key="4">
    <source>
        <dbReference type="ARBA" id="ARBA00022737"/>
    </source>
</evidence>
<evidence type="ECO:0000259" key="9">
    <source>
        <dbReference type="PROSITE" id="PS51379"/>
    </source>
</evidence>
<keyword evidence="11" id="KW-1185">Reference proteome</keyword>
<dbReference type="OrthoDB" id="9808559at2"/>
<feature type="domain" description="4Fe-4S ferredoxin-type" evidence="9">
    <location>
        <begin position="44"/>
        <end position="77"/>
    </location>
</feature>
<feature type="domain" description="4Fe-4S ferredoxin-type" evidence="9">
    <location>
        <begin position="84"/>
        <end position="117"/>
    </location>
</feature>
<dbReference type="GO" id="GO:0051539">
    <property type="term" value="F:4 iron, 4 sulfur cluster binding"/>
    <property type="evidence" value="ECO:0007669"/>
    <property type="project" value="UniProtKB-KW"/>
</dbReference>
<dbReference type="NCBIfam" id="NF007012">
    <property type="entry name" value="PRK09476.1"/>
    <property type="match status" value="1"/>
</dbReference>
<dbReference type="InterPro" id="IPR017896">
    <property type="entry name" value="4Fe4S_Fe-S-bd"/>
</dbReference>
<dbReference type="InterPro" id="IPR050294">
    <property type="entry name" value="RnfB_subfamily"/>
</dbReference>
<sequence length="257" mass="28127">MQQNTNRRKFLLSGAQAVALIGLGGLVWGAFLQESRANPLILRPPGALNEKEFLKTCIKCGLCVKACPFDTLKLADAGSGKPIGTPYFEPRKIPCEMCEDIPCVPICPTDALDSKLVSNEKGLAINLAKMGVAIVDKEHCVAYWGIQCDACYRACPLLGEAIKLELKRNERTGKHSYLLPVVESEVCTGCGKCEKACITEKAAIIVLPREIALGRVGTNYIKGWEAEDEMRLQEAKERIPKRDSGSKVQDYLNNGDL</sequence>
<evidence type="ECO:0000256" key="1">
    <source>
        <dbReference type="ARBA" id="ARBA00022448"/>
    </source>
</evidence>
<dbReference type="Gene3D" id="3.30.70.20">
    <property type="match status" value="2"/>
</dbReference>
<dbReference type="InterPro" id="IPR017900">
    <property type="entry name" value="4Fe4S_Fe_S_CS"/>
</dbReference>
<evidence type="ECO:0000256" key="5">
    <source>
        <dbReference type="ARBA" id="ARBA00022982"/>
    </source>
</evidence>
<evidence type="ECO:0000256" key="6">
    <source>
        <dbReference type="ARBA" id="ARBA00023004"/>
    </source>
</evidence>
<dbReference type="RefSeq" id="WP_115550948.1">
    <property type="nucleotide sequence ID" value="NZ_CAOVYC010000010.1"/>
</dbReference>
<dbReference type="CDD" id="cd16373">
    <property type="entry name" value="DMSOR_beta_like"/>
    <property type="match status" value="1"/>
</dbReference>
<dbReference type="PANTHER" id="PTHR42859:SF10">
    <property type="entry name" value="DIMETHYLSULFOXIDE REDUCTASE CHAIN B"/>
    <property type="match status" value="1"/>
</dbReference>
<keyword evidence="1" id="KW-0813">Transport</keyword>
<protein>
    <submittedName>
        <fullName evidence="10">Ferredoxin-type protein NapG</fullName>
    </submittedName>
</protein>
<dbReference type="PANTHER" id="PTHR42859">
    <property type="entry name" value="OXIDOREDUCTASE"/>
    <property type="match status" value="1"/>
</dbReference>